<feature type="compositionally biased region" description="Low complexity" evidence="5">
    <location>
        <begin position="240"/>
        <end position="250"/>
    </location>
</feature>
<evidence type="ECO:0000259" key="7">
    <source>
        <dbReference type="PROSITE" id="PS50030"/>
    </source>
</evidence>
<organism evidence="8">
    <name type="scientific">Rhizochromulina marina</name>
    <dbReference type="NCBI Taxonomy" id="1034831"/>
    <lineage>
        <taxon>Eukaryota</taxon>
        <taxon>Sar</taxon>
        <taxon>Stramenopiles</taxon>
        <taxon>Ochrophyta</taxon>
        <taxon>Dictyochophyceae</taxon>
        <taxon>Rhizochromulinales</taxon>
        <taxon>Rhizochromulina</taxon>
    </lineage>
</organism>
<sequence>MATLPWWHRAPVSKALALGTLGSTLVVLSQGHATAEALSLDAWRVLGSSEVWRLVTCHLPFSGLSELVFGLSFLYQFRLYERMLGSAKFGAFLIIVASVASSLETFIVGSISSVPLTVAPGPFAIIFALLALQHEITPVTKPAMLGVLGVNFSEKAVPMCLSLPLLFSQGFASILPSSVGFFTGWLYSQDFLGMQQFRLPRLIQDCLSFLFSRLLHERHALARPPPAAWPSWRRPGDAVPGQAAPANHAQAPPPQASEEDILSLMQMGFERDDVVRALQDSGNNVQVAADRLLSPSYRG</sequence>
<dbReference type="InterPro" id="IPR035952">
    <property type="entry name" value="Rhomboid-like_sf"/>
</dbReference>
<dbReference type="Gene3D" id="1.20.1540.10">
    <property type="entry name" value="Rhomboid-like"/>
    <property type="match status" value="1"/>
</dbReference>
<protein>
    <recommendedName>
        <fullName evidence="7">UBA domain-containing protein</fullName>
    </recommendedName>
</protein>
<feature type="domain" description="UBA" evidence="7">
    <location>
        <begin position="255"/>
        <end position="295"/>
    </location>
</feature>
<evidence type="ECO:0000313" key="8">
    <source>
        <dbReference type="EMBL" id="CAD9688858.1"/>
    </source>
</evidence>
<dbReference type="SUPFAM" id="SSF144091">
    <property type="entry name" value="Rhomboid-like"/>
    <property type="match status" value="1"/>
</dbReference>
<reference evidence="8" key="1">
    <citation type="submission" date="2021-01" db="EMBL/GenBank/DDBJ databases">
        <authorList>
            <person name="Corre E."/>
            <person name="Pelletier E."/>
            <person name="Niang G."/>
            <person name="Scheremetjew M."/>
            <person name="Finn R."/>
            <person name="Kale V."/>
            <person name="Holt S."/>
            <person name="Cochrane G."/>
            <person name="Meng A."/>
            <person name="Brown T."/>
            <person name="Cohen L."/>
        </authorList>
    </citation>
    <scope>NUCLEOTIDE SEQUENCE</scope>
    <source>
        <strain evidence="8">CCMP1243</strain>
    </source>
</reference>
<dbReference type="Pfam" id="PF01694">
    <property type="entry name" value="Rhomboid"/>
    <property type="match status" value="1"/>
</dbReference>
<gene>
    <name evidence="8" type="ORF">RMAR1173_LOCUS10911</name>
</gene>
<dbReference type="PANTHER" id="PTHR43066">
    <property type="entry name" value="RHOMBOID-RELATED PROTEIN"/>
    <property type="match status" value="1"/>
</dbReference>
<keyword evidence="2 6" id="KW-0812">Transmembrane</keyword>
<dbReference type="InterPro" id="IPR009060">
    <property type="entry name" value="UBA-like_sf"/>
</dbReference>
<name>A0A7S2WHG0_9STRA</name>
<keyword evidence="4 6" id="KW-0472">Membrane</keyword>
<dbReference type="InterPro" id="IPR015940">
    <property type="entry name" value="UBA"/>
</dbReference>
<evidence type="ECO:0000256" key="5">
    <source>
        <dbReference type="SAM" id="MobiDB-lite"/>
    </source>
</evidence>
<feature type="transmembrane region" description="Helical" evidence="6">
    <location>
        <begin position="59"/>
        <end position="77"/>
    </location>
</feature>
<evidence type="ECO:0000256" key="6">
    <source>
        <dbReference type="SAM" id="Phobius"/>
    </source>
</evidence>
<dbReference type="FunFam" id="1.10.8.10:FF:000003">
    <property type="entry name" value="UV excision repair protein RAD23 homolog"/>
    <property type="match status" value="1"/>
</dbReference>
<proteinExistence type="predicted"/>
<dbReference type="Gene3D" id="1.10.8.10">
    <property type="entry name" value="DNA helicase RuvA subunit, C-terminal domain"/>
    <property type="match status" value="1"/>
</dbReference>
<feature type="transmembrane region" description="Helical" evidence="6">
    <location>
        <begin position="89"/>
        <end position="108"/>
    </location>
</feature>
<dbReference type="PROSITE" id="PS50030">
    <property type="entry name" value="UBA"/>
    <property type="match status" value="1"/>
</dbReference>
<dbReference type="InterPro" id="IPR022764">
    <property type="entry name" value="Peptidase_S54_rhomboid_dom"/>
</dbReference>
<dbReference type="GO" id="GO:0004252">
    <property type="term" value="F:serine-type endopeptidase activity"/>
    <property type="evidence" value="ECO:0007669"/>
    <property type="project" value="InterPro"/>
</dbReference>
<evidence type="ECO:0000256" key="1">
    <source>
        <dbReference type="ARBA" id="ARBA00004141"/>
    </source>
</evidence>
<evidence type="ECO:0000256" key="3">
    <source>
        <dbReference type="ARBA" id="ARBA00022989"/>
    </source>
</evidence>
<evidence type="ECO:0000256" key="4">
    <source>
        <dbReference type="ARBA" id="ARBA00023136"/>
    </source>
</evidence>
<keyword evidence="3 6" id="KW-1133">Transmembrane helix</keyword>
<dbReference type="SMART" id="SM00165">
    <property type="entry name" value="UBA"/>
    <property type="match status" value="1"/>
</dbReference>
<accession>A0A7S2WHG0</accession>
<dbReference type="EMBL" id="HBHJ01016398">
    <property type="protein sequence ID" value="CAD9688858.1"/>
    <property type="molecule type" value="Transcribed_RNA"/>
</dbReference>
<dbReference type="Pfam" id="PF00627">
    <property type="entry name" value="UBA"/>
    <property type="match status" value="1"/>
</dbReference>
<evidence type="ECO:0000256" key="2">
    <source>
        <dbReference type="ARBA" id="ARBA00022692"/>
    </source>
</evidence>
<dbReference type="GO" id="GO:0016020">
    <property type="term" value="C:membrane"/>
    <property type="evidence" value="ECO:0007669"/>
    <property type="project" value="UniProtKB-SubCell"/>
</dbReference>
<dbReference type="PANTHER" id="PTHR43066:SF21">
    <property type="entry name" value="UBIQUITIN-ASSOCIATED DOMAIN-CONTAINING PROTEIN 2"/>
    <property type="match status" value="1"/>
</dbReference>
<dbReference type="SUPFAM" id="SSF46934">
    <property type="entry name" value="UBA-like"/>
    <property type="match status" value="1"/>
</dbReference>
<feature type="region of interest" description="Disordered" evidence="5">
    <location>
        <begin position="226"/>
        <end position="257"/>
    </location>
</feature>
<dbReference type="AlphaFoldDB" id="A0A7S2WHG0"/>
<comment type="subcellular location">
    <subcellularLocation>
        <location evidence="1">Membrane</location>
        <topology evidence="1">Multi-pass membrane protein</topology>
    </subcellularLocation>
</comment>